<evidence type="ECO:0000259" key="5">
    <source>
        <dbReference type="PROSITE" id="PS50931"/>
    </source>
</evidence>
<keyword evidence="2" id="KW-0805">Transcription regulation</keyword>
<dbReference type="PANTHER" id="PTHR30346:SF0">
    <property type="entry name" value="HCA OPERON TRANSCRIPTIONAL ACTIVATOR HCAR"/>
    <property type="match status" value="1"/>
</dbReference>
<dbReference type="Pfam" id="PF00126">
    <property type="entry name" value="HTH_1"/>
    <property type="match status" value="1"/>
</dbReference>
<dbReference type="Gene3D" id="1.10.10.10">
    <property type="entry name" value="Winged helix-like DNA-binding domain superfamily/Winged helix DNA-binding domain"/>
    <property type="match status" value="1"/>
</dbReference>
<dbReference type="InterPro" id="IPR005119">
    <property type="entry name" value="LysR_subst-bd"/>
</dbReference>
<dbReference type="Gene3D" id="3.40.190.290">
    <property type="match status" value="1"/>
</dbReference>
<dbReference type="Proteomes" id="UP001349994">
    <property type="component" value="Unassembled WGS sequence"/>
</dbReference>
<feature type="domain" description="HTH lysR-type" evidence="5">
    <location>
        <begin position="1"/>
        <end position="58"/>
    </location>
</feature>
<gene>
    <name evidence="6" type="ORF">VIN30_05960</name>
</gene>
<dbReference type="SUPFAM" id="SSF46785">
    <property type="entry name" value="Winged helix' DNA-binding domain"/>
    <property type="match status" value="1"/>
</dbReference>
<dbReference type="Pfam" id="PF03466">
    <property type="entry name" value="LysR_substrate"/>
    <property type="match status" value="1"/>
</dbReference>
<proteinExistence type="inferred from homology"/>
<evidence type="ECO:0000256" key="3">
    <source>
        <dbReference type="ARBA" id="ARBA00023125"/>
    </source>
</evidence>
<keyword evidence="4" id="KW-0804">Transcription</keyword>
<keyword evidence="7" id="KW-1185">Reference proteome</keyword>
<comment type="caution">
    <text evidence="6">The sequence shown here is derived from an EMBL/GenBank/DDBJ whole genome shotgun (WGS) entry which is preliminary data.</text>
</comment>
<dbReference type="PANTHER" id="PTHR30346">
    <property type="entry name" value="TRANSCRIPTIONAL DUAL REGULATOR HCAR-RELATED"/>
    <property type="match status" value="1"/>
</dbReference>
<dbReference type="InterPro" id="IPR000847">
    <property type="entry name" value="LysR_HTH_N"/>
</dbReference>
<sequence length="298" mass="32967">MNIDSLTLFVEMYRKGSIAKAAEACFMTPQGANRALRGFETELGCDLFVRTSTGLKPTENGDRFYAFAASTSRSWAELKEVVRLSGLSDAKWLHLGFEPDLLGVMLPVLEAFRRSYPAIELHCSDVSEQGLIDGLRTGALDFGFAVLPVAEEDMETVFLGSEQLYVLMSEEHPAAGLSSLPFTHFDGEPLVLVDRGFKTRRAFDAFCEQASVSPLMSVSSNDKSFTYDLVRRGQASTIVAEHERMRLEVPGIAAVPLEEGRWDYGICFSRDRGISAVPGEAPTTNLERFLAFVQAERR</sequence>
<name>A0ABU6IHR4_9ACTN</name>
<dbReference type="EMBL" id="JAYMFF010000009">
    <property type="protein sequence ID" value="MEC4175988.1"/>
    <property type="molecule type" value="Genomic_DNA"/>
</dbReference>
<evidence type="ECO:0000256" key="4">
    <source>
        <dbReference type="ARBA" id="ARBA00023163"/>
    </source>
</evidence>
<accession>A0ABU6IHR4</accession>
<dbReference type="CDD" id="cd05466">
    <property type="entry name" value="PBP2_LTTR_substrate"/>
    <property type="match status" value="1"/>
</dbReference>
<dbReference type="InterPro" id="IPR036390">
    <property type="entry name" value="WH_DNA-bd_sf"/>
</dbReference>
<evidence type="ECO:0000313" key="6">
    <source>
        <dbReference type="EMBL" id="MEC4175988.1"/>
    </source>
</evidence>
<evidence type="ECO:0000313" key="7">
    <source>
        <dbReference type="Proteomes" id="UP001349994"/>
    </source>
</evidence>
<keyword evidence="3" id="KW-0238">DNA-binding</keyword>
<dbReference type="PROSITE" id="PS50931">
    <property type="entry name" value="HTH_LYSR"/>
    <property type="match status" value="1"/>
</dbReference>
<evidence type="ECO:0000256" key="2">
    <source>
        <dbReference type="ARBA" id="ARBA00023015"/>
    </source>
</evidence>
<protein>
    <submittedName>
        <fullName evidence="6">LysR family transcriptional regulator</fullName>
    </submittedName>
</protein>
<comment type="similarity">
    <text evidence="1">Belongs to the LysR transcriptional regulatory family.</text>
</comment>
<reference evidence="6 7" key="1">
    <citation type="submission" date="2024-01" db="EMBL/GenBank/DDBJ databases">
        <title>novel species in genus Adlercreutzia.</title>
        <authorList>
            <person name="Liu X."/>
        </authorList>
    </citation>
    <scope>NUCLEOTIDE SEQUENCE [LARGE SCALE GENOMIC DNA]</scope>
    <source>
        <strain evidence="6 7">R7</strain>
    </source>
</reference>
<dbReference type="InterPro" id="IPR036388">
    <property type="entry name" value="WH-like_DNA-bd_sf"/>
</dbReference>
<dbReference type="RefSeq" id="WP_326426694.1">
    <property type="nucleotide sequence ID" value="NZ_JAYMFF010000009.1"/>
</dbReference>
<organism evidence="6 7">
    <name type="scientific">Adlercreutzia wanghongyangiae</name>
    <dbReference type="NCBI Taxonomy" id="3111451"/>
    <lineage>
        <taxon>Bacteria</taxon>
        <taxon>Bacillati</taxon>
        <taxon>Actinomycetota</taxon>
        <taxon>Coriobacteriia</taxon>
        <taxon>Eggerthellales</taxon>
        <taxon>Eggerthellaceae</taxon>
        <taxon>Adlercreutzia</taxon>
    </lineage>
</organism>
<dbReference type="SUPFAM" id="SSF53850">
    <property type="entry name" value="Periplasmic binding protein-like II"/>
    <property type="match status" value="1"/>
</dbReference>
<evidence type="ECO:0000256" key="1">
    <source>
        <dbReference type="ARBA" id="ARBA00009437"/>
    </source>
</evidence>